<accession>A0A7Y9LSW7</accession>
<dbReference type="InterPro" id="IPR029035">
    <property type="entry name" value="DHS-like_NAD/FAD-binding_dom"/>
</dbReference>
<evidence type="ECO:0000256" key="1">
    <source>
        <dbReference type="ARBA" id="ARBA00005817"/>
    </source>
</evidence>
<comment type="caution">
    <text evidence="8">The sequence shown here is derived from an EMBL/GenBank/DDBJ whole genome shotgun (WGS) entry which is preliminary data.</text>
</comment>
<feature type="binding site" evidence="6">
    <location>
        <position position="289"/>
    </location>
    <ligand>
        <name>FAD</name>
        <dbReference type="ChEBI" id="CHEBI:57692"/>
    </ligand>
</feature>
<keyword evidence="4 6" id="KW-0274">FAD</keyword>
<dbReference type="PIRSF" id="PIRSF000089">
    <property type="entry name" value="Electra_flavoP_a"/>
    <property type="match status" value="1"/>
</dbReference>
<evidence type="ECO:0000313" key="9">
    <source>
        <dbReference type="Proteomes" id="UP000521748"/>
    </source>
</evidence>
<protein>
    <submittedName>
        <fullName evidence="8">Electron transfer flavoprotein alpha subunit</fullName>
    </submittedName>
</protein>
<reference evidence="8 9" key="1">
    <citation type="submission" date="2020-07" db="EMBL/GenBank/DDBJ databases">
        <title>Sequencing the genomes of 1000 actinobacteria strains.</title>
        <authorList>
            <person name="Klenk H.-P."/>
        </authorList>
    </citation>
    <scope>NUCLEOTIDE SEQUENCE [LARGE SCALE GENOMIC DNA]</scope>
    <source>
        <strain evidence="8 9">DSM 102047</strain>
    </source>
</reference>
<organism evidence="8 9">
    <name type="scientific">Psychromicrobium silvestre</name>
    <dbReference type="NCBI Taxonomy" id="1645614"/>
    <lineage>
        <taxon>Bacteria</taxon>
        <taxon>Bacillati</taxon>
        <taxon>Actinomycetota</taxon>
        <taxon>Actinomycetes</taxon>
        <taxon>Micrococcales</taxon>
        <taxon>Micrococcaceae</taxon>
        <taxon>Psychromicrobium</taxon>
    </lineage>
</organism>
<dbReference type="Gene3D" id="3.40.50.620">
    <property type="entry name" value="HUPs"/>
    <property type="match status" value="1"/>
</dbReference>
<evidence type="ECO:0000256" key="6">
    <source>
        <dbReference type="PIRSR" id="PIRSR000089-1"/>
    </source>
</evidence>
<evidence type="ECO:0000256" key="4">
    <source>
        <dbReference type="ARBA" id="ARBA00022827"/>
    </source>
</evidence>
<dbReference type="InterPro" id="IPR001308">
    <property type="entry name" value="ETF_a/FixB"/>
</dbReference>
<comment type="subunit">
    <text evidence="2">Heterodimer of an alpha and a beta subunit.</text>
</comment>
<feature type="binding site" evidence="6">
    <location>
        <begin position="237"/>
        <end position="238"/>
    </location>
    <ligand>
        <name>FAD</name>
        <dbReference type="ChEBI" id="CHEBI:57692"/>
    </ligand>
</feature>
<evidence type="ECO:0000256" key="3">
    <source>
        <dbReference type="ARBA" id="ARBA00022630"/>
    </source>
</evidence>
<comment type="cofactor">
    <cofactor evidence="6">
        <name>FAD</name>
        <dbReference type="ChEBI" id="CHEBI:57692"/>
    </cofactor>
    <text evidence="6">Binds 1 FAD per dimer.</text>
</comment>
<keyword evidence="9" id="KW-1185">Reference proteome</keyword>
<dbReference type="InterPro" id="IPR014730">
    <property type="entry name" value="ETF_a/b_N"/>
</dbReference>
<evidence type="ECO:0000259" key="7">
    <source>
        <dbReference type="SMART" id="SM00893"/>
    </source>
</evidence>
<evidence type="ECO:0000256" key="2">
    <source>
        <dbReference type="ARBA" id="ARBA00011355"/>
    </source>
</evidence>
<dbReference type="Gene3D" id="3.40.50.1220">
    <property type="entry name" value="TPP-binding domain"/>
    <property type="match status" value="1"/>
</dbReference>
<feature type="binding site" evidence="6">
    <location>
        <begin position="251"/>
        <end position="255"/>
    </location>
    <ligand>
        <name>FAD</name>
        <dbReference type="ChEBI" id="CHEBI:57692"/>
    </ligand>
</feature>
<dbReference type="GO" id="GO:0050660">
    <property type="term" value="F:flavin adenine dinucleotide binding"/>
    <property type="evidence" value="ECO:0007669"/>
    <property type="project" value="InterPro"/>
</dbReference>
<evidence type="ECO:0000313" key="8">
    <source>
        <dbReference type="EMBL" id="NYE94988.1"/>
    </source>
</evidence>
<sequence length="324" mass="33061">MSSVVVFVDLAHPAPAANPGVLSKASRELLTLARSAGEPVAAVAGPVAESLLTELASYGASRVLHSEQSELSEYSVVPKAEFLATVAREVSARAVLTENGAEAKEIAARAALLLEAGVISDAVGLDPELGAQKSVLAGSYLVSATVSSPVAVIAVKGNSVEASPASAPADAQLQPVTVEFSAAARGTKVVQRAERTVSIRPELTEARIVVSGGRGVDGDFGPVEALADALGAAVGASRAATDAGWIDHAFQVGQTGKTVSPQLYISVGISGAIQQKAGMQTSKLIVAVNKDPESPIFEIADLGIVGDLFKVLPQAVEEINRRRG</sequence>
<dbReference type="PANTHER" id="PTHR43153:SF1">
    <property type="entry name" value="ELECTRON TRANSFER FLAVOPROTEIN SUBUNIT ALPHA, MITOCHONDRIAL"/>
    <property type="match status" value="1"/>
</dbReference>
<dbReference type="Proteomes" id="UP000521748">
    <property type="component" value="Unassembled WGS sequence"/>
</dbReference>
<evidence type="ECO:0000256" key="5">
    <source>
        <dbReference type="ARBA" id="ARBA00025649"/>
    </source>
</evidence>
<feature type="binding site" evidence="6">
    <location>
        <position position="214"/>
    </location>
    <ligand>
        <name>FAD</name>
        <dbReference type="ChEBI" id="CHEBI:57692"/>
    </ligand>
</feature>
<dbReference type="GO" id="GO:0009055">
    <property type="term" value="F:electron transfer activity"/>
    <property type="evidence" value="ECO:0007669"/>
    <property type="project" value="InterPro"/>
</dbReference>
<dbReference type="RefSeq" id="WP_179388690.1">
    <property type="nucleotide sequence ID" value="NZ_JACBYQ010000001.1"/>
</dbReference>
<dbReference type="GO" id="GO:0033539">
    <property type="term" value="P:fatty acid beta-oxidation using acyl-CoA dehydrogenase"/>
    <property type="evidence" value="ECO:0007669"/>
    <property type="project" value="TreeGrafter"/>
</dbReference>
<proteinExistence type="inferred from homology"/>
<dbReference type="SUPFAM" id="SSF52402">
    <property type="entry name" value="Adenine nucleotide alpha hydrolases-like"/>
    <property type="match status" value="1"/>
</dbReference>
<dbReference type="Pfam" id="PF01012">
    <property type="entry name" value="ETF"/>
    <property type="match status" value="1"/>
</dbReference>
<dbReference type="FunFam" id="3.40.50.1220:FF:000001">
    <property type="entry name" value="Electron transfer flavoprotein, alpha subunit"/>
    <property type="match status" value="1"/>
</dbReference>
<feature type="domain" description="Electron transfer flavoprotein alpha/beta-subunit N-terminal" evidence="7">
    <location>
        <begin position="10"/>
        <end position="189"/>
    </location>
</feature>
<name>A0A7Y9LSW7_9MICC</name>
<dbReference type="AlphaFoldDB" id="A0A7Y9LSW7"/>
<dbReference type="Pfam" id="PF00766">
    <property type="entry name" value="ETF_alpha"/>
    <property type="match status" value="1"/>
</dbReference>
<dbReference type="EMBL" id="JACBYQ010000001">
    <property type="protein sequence ID" value="NYE94988.1"/>
    <property type="molecule type" value="Genomic_DNA"/>
</dbReference>
<dbReference type="SUPFAM" id="SSF52467">
    <property type="entry name" value="DHS-like NAD/FAD-binding domain"/>
    <property type="match status" value="1"/>
</dbReference>
<dbReference type="SMART" id="SM00893">
    <property type="entry name" value="ETF"/>
    <property type="match status" value="1"/>
</dbReference>
<keyword evidence="3" id="KW-0285">Flavoprotein</keyword>
<dbReference type="PANTHER" id="PTHR43153">
    <property type="entry name" value="ELECTRON TRANSFER FLAVOPROTEIN ALPHA"/>
    <property type="match status" value="1"/>
</dbReference>
<dbReference type="InterPro" id="IPR014731">
    <property type="entry name" value="ETF_asu_C"/>
</dbReference>
<comment type="function">
    <text evidence="5">The electron transfer flavoprotein serves as a specific electron acceptor for other dehydrogenases. It transfers the electrons to the main respiratory chain via ETF-ubiquinone oxidoreductase (ETF dehydrogenase).</text>
</comment>
<comment type="similarity">
    <text evidence="1">Belongs to the ETF alpha-subunit/FixB family.</text>
</comment>
<gene>
    <name evidence="8" type="ORF">FHU41_001209</name>
</gene>
<dbReference type="InterPro" id="IPR014729">
    <property type="entry name" value="Rossmann-like_a/b/a_fold"/>
</dbReference>